<evidence type="ECO:0000313" key="3">
    <source>
        <dbReference type="Proteomes" id="UP000017831"/>
    </source>
</evidence>
<evidence type="ECO:0000256" key="1">
    <source>
        <dbReference type="SAM" id="Phobius"/>
    </source>
</evidence>
<keyword evidence="1" id="KW-1133">Transmembrane helix</keyword>
<protein>
    <submittedName>
        <fullName evidence="2">Uncharacterized protein</fullName>
    </submittedName>
</protein>
<gene>
    <name evidence="2" type="ORF">HMPREF1534_01460</name>
</gene>
<accession>U6RGN5</accession>
<keyword evidence="1" id="KW-0812">Transmembrane</keyword>
<keyword evidence="3" id="KW-1185">Reference proteome</keyword>
<dbReference type="AlphaFoldDB" id="U6RGN5"/>
<proteinExistence type="predicted"/>
<reference evidence="2 3" key="1">
    <citation type="submission" date="2013-04" db="EMBL/GenBank/DDBJ databases">
        <title>The Genome Sequence of Bacteroides massiliensis DSM 17679.</title>
        <authorList>
            <consortium name="The Broad Institute Genomics Platform"/>
            <person name="Earl A."/>
            <person name="Ward D."/>
            <person name="Feldgarden M."/>
            <person name="Gevers D."/>
            <person name="Martens E."/>
            <person name="Fenner L."/>
            <person name="Roux V."/>
            <person name="Mallet M.N."/>
            <person name="Raoult D."/>
            <person name="Walker B."/>
            <person name="Young S."/>
            <person name="Zeng Q."/>
            <person name="Gargeya S."/>
            <person name="Fitzgerald M."/>
            <person name="Haas B."/>
            <person name="Abouelleil A."/>
            <person name="Allen A.W."/>
            <person name="Alvarado L."/>
            <person name="Arachchi H.M."/>
            <person name="Berlin A.M."/>
            <person name="Chapman S.B."/>
            <person name="Gainer-Dewar J."/>
            <person name="Goldberg J."/>
            <person name="Griggs A."/>
            <person name="Gujja S."/>
            <person name="Hansen M."/>
            <person name="Howarth C."/>
            <person name="Imamovic A."/>
            <person name="Ireland A."/>
            <person name="Larimer J."/>
            <person name="McCowan C."/>
            <person name="Murphy C."/>
            <person name="Pearson M."/>
            <person name="Poon T.W."/>
            <person name="Priest M."/>
            <person name="Roberts A."/>
            <person name="Saif S."/>
            <person name="Shea T."/>
            <person name="Sisk P."/>
            <person name="Sykes S."/>
            <person name="Wortman J."/>
            <person name="Nusbaum C."/>
            <person name="Birren B."/>
        </authorList>
    </citation>
    <scope>NUCLEOTIDE SEQUENCE [LARGE SCALE GENOMIC DNA]</scope>
    <source>
        <strain evidence="3">B84634 / Timone 84634 / DSM 17679 / JCM 13223</strain>
    </source>
</reference>
<name>U6RGN5_9BACT</name>
<dbReference type="HOGENOM" id="CLU_3149504_0_0_10"/>
<feature type="transmembrane region" description="Helical" evidence="1">
    <location>
        <begin position="6"/>
        <end position="28"/>
    </location>
</feature>
<comment type="caution">
    <text evidence="2">The sequence shown here is derived from an EMBL/GenBank/DDBJ whole genome shotgun (WGS) entry which is preliminary data.</text>
</comment>
<organism evidence="2 3">
    <name type="scientific">Phocaeicola massiliensis B84634 = Timone 84634 = DSM 17679 = JCM 13223</name>
    <dbReference type="NCBI Taxonomy" id="1121098"/>
    <lineage>
        <taxon>Bacteria</taxon>
        <taxon>Pseudomonadati</taxon>
        <taxon>Bacteroidota</taxon>
        <taxon>Bacteroidia</taxon>
        <taxon>Bacteroidales</taxon>
        <taxon>Bacteroidaceae</taxon>
        <taxon>Phocaeicola</taxon>
    </lineage>
</organism>
<dbReference type="EMBL" id="AQHY01000018">
    <property type="protein sequence ID" value="EOA55650.1"/>
    <property type="molecule type" value="Genomic_DNA"/>
</dbReference>
<dbReference type="STRING" id="1121098.HMPREF1534_01460"/>
<dbReference type="Proteomes" id="UP000017831">
    <property type="component" value="Unassembled WGS sequence"/>
</dbReference>
<sequence>MGTKTIGKVVFGVISVTLAFFTLSLGIFHYMQHSSAERFNNTMIVYKK</sequence>
<keyword evidence="1" id="KW-0472">Membrane</keyword>
<evidence type="ECO:0000313" key="2">
    <source>
        <dbReference type="EMBL" id="EOA55650.1"/>
    </source>
</evidence>